<dbReference type="Gene3D" id="3.40.50.720">
    <property type="entry name" value="NAD(P)-binding Rossmann-like Domain"/>
    <property type="match status" value="1"/>
</dbReference>
<dbReference type="PANTHER" id="PTHR44013:SF1">
    <property type="entry name" value="ZINC-TYPE ALCOHOL DEHYDROGENASE-LIKE PROTEIN C16A3.02C"/>
    <property type="match status" value="1"/>
</dbReference>
<evidence type="ECO:0000259" key="1">
    <source>
        <dbReference type="SMART" id="SM00829"/>
    </source>
</evidence>
<evidence type="ECO:0000313" key="3">
    <source>
        <dbReference type="Proteomes" id="UP000184085"/>
    </source>
</evidence>
<evidence type="ECO:0000313" key="2">
    <source>
        <dbReference type="EMBL" id="SCM66796.1"/>
    </source>
</evidence>
<dbReference type="InterPro" id="IPR011032">
    <property type="entry name" value="GroES-like_sf"/>
</dbReference>
<dbReference type="AlphaFoldDB" id="A0A1M4N155"/>
<dbReference type="GO" id="GO:0016491">
    <property type="term" value="F:oxidoreductase activity"/>
    <property type="evidence" value="ECO:0007669"/>
    <property type="project" value="InterPro"/>
</dbReference>
<sequence>MKSVSYKSYGAPDVLRLELRPTPKPKAKELQIRVHASAVTTADWRLRASDFPGGLWIIGRLMFGLFRPRKPILGMTFAGEVTEVGAGVTKFKVGQRVYGSSGGGAHAEYLTIAEDRAVAEMPESLEYSDAAAVPFGGLCALEFLRDVADLKQGQRILIIGATGGVGAYAIQIAKAKGAHVTAVCGGTSEELAQTLGADAVVNYHDTDPLTGKDTYDVVFDCVGASSFPKARKVLKPTGLYIPLNFGIREVWQLAMQSKTGGKRMKLHVNGDKPENLQELTTMMSEGTLKPVVDRVYDLIDVFEAHSRVQTRHARGTVVLSLG</sequence>
<proteinExistence type="predicted"/>
<organism evidence="2 3">
    <name type="scientific">Donghicola eburneus</name>
    <dbReference type="NCBI Taxonomy" id="393278"/>
    <lineage>
        <taxon>Bacteria</taxon>
        <taxon>Pseudomonadati</taxon>
        <taxon>Pseudomonadota</taxon>
        <taxon>Alphaproteobacteria</taxon>
        <taxon>Rhodobacterales</taxon>
        <taxon>Roseobacteraceae</taxon>
        <taxon>Donghicola</taxon>
    </lineage>
</organism>
<dbReference type="SUPFAM" id="SSF50129">
    <property type="entry name" value="GroES-like"/>
    <property type="match status" value="1"/>
</dbReference>
<gene>
    <name evidence="2" type="ORF">KARMA_0978</name>
</gene>
<protein>
    <submittedName>
        <fullName evidence="2">Alcohol dehydrogenase</fullName>
    </submittedName>
</protein>
<dbReference type="SUPFAM" id="SSF51735">
    <property type="entry name" value="NAD(P)-binding Rossmann-fold domains"/>
    <property type="match status" value="1"/>
</dbReference>
<dbReference type="EMBL" id="FMJB01000040">
    <property type="protein sequence ID" value="SCM66796.1"/>
    <property type="molecule type" value="Genomic_DNA"/>
</dbReference>
<dbReference type="PANTHER" id="PTHR44013">
    <property type="entry name" value="ZINC-TYPE ALCOHOL DEHYDROGENASE-LIKE PROTEIN C16A3.02C"/>
    <property type="match status" value="1"/>
</dbReference>
<accession>A0A1M4N155</accession>
<keyword evidence="3" id="KW-1185">Reference proteome</keyword>
<dbReference type="Pfam" id="PF08240">
    <property type="entry name" value="ADH_N"/>
    <property type="match status" value="1"/>
</dbReference>
<reference evidence="3" key="1">
    <citation type="submission" date="2016-09" db="EMBL/GenBank/DDBJ databases">
        <authorList>
            <person name="Wibberg D."/>
        </authorList>
    </citation>
    <scope>NUCLEOTIDE SEQUENCE [LARGE SCALE GENOMIC DNA]</scope>
</reference>
<dbReference type="InterPro" id="IPR020843">
    <property type="entry name" value="ER"/>
</dbReference>
<dbReference type="Pfam" id="PF13602">
    <property type="entry name" value="ADH_zinc_N_2"/>
    <property type="match status" value="1"/>
</dbReference>
<dbReference type="Proteomes" id="UP000184085">
    <property type="component" value="Unassembled WGS sequence"/>
</dbReference>
<dbReference type="InterPro" id="IPR036291">
    <property type="entry name" value="NAD(P)-bd_dom_sf"/>
</dbReference>
<feature type="domain" description="Enoyl reductase (ER)" evidence="1">
    <location>
        <begin position="10"/>
        <end position="319"/>
    </location>
</feature>
<dbReference type="InterPro" id="IPR013154">
    <property type="entry name" value="ADH-like_N"/>
</dbReference>
<name>A0A1M4N155_9RHOB</name>
<dbReference type="RefSeq" id="WP_072704892.1">
    <property type="nucleotide sequence ID" value="NZ_FMJB01000040.1"/>
</dbReference>
<dbReference type="SMART" id="SM00829">
    <property type="entry name" value="PKS_ER"/>
    <property type="match status" value="1"/>
</dbReference>
<dbReference type="CDD" id="cd08267">
    <property type="entry name" value="MDR1"/>
    <property type="match status" value="1"/>
</dbReference>
<dbReference type="InterPro" id="IPR052733">
    <property type="entry name" value="Chloroplast_QOR"/>
</dbReference>
<dbReference type="Gene3D" id="3.90.180.10">
    <property type="entry name" value="Medium-chain alcohol dehydrogenases, catalytic domain"/>
    <property type="match status" value="1"/>
</dbReference>